<evidence type="ECO:0000259" key="18">
    <source>
        <dbReference type="Pfam" id="PF07992"/>
    </source>
</evidence>
<dbReference type="PANTHER" id="PTHR22912:SF224">
    <property type="entry name" value="DIHYDROLIPOYL DEHYDROGENASE"/>
    <property type="match status" value="1"/>
</dbReference>
<evidence type="ECO:0000256" key="16">
    <source>
        <dbReference type="RuleBase" id="RU003692"/>
    </source>
</evidence>
<dbReference type="GO" id="GO:0050660">
    <property type="term" value="F:flavin adenine dinucleotide binding"/>
    <property type="evidence" value="ECO:0007669"/>
    <property type="project" value="InterPro"/>
</dbReference>
<feature type="binding site" evidence="14">
    <location>
        <begin position="188"/>
        <end position="195"/>
    </location>
    <ligand>
        <name>NAD(+)</name>
        <dbReference type="ChEBI" id="CHEBI:57540"/>
    </ligand>
</feature>
<evidence type="ECO:0000259" key="17">
    <source>
        <dbReference type="Pfam" id="PF02852"/>
    </source>
</evidence>
<keyword evidence="5" id="KW-0963">Cytoplasm</keyword>
<keyword evidence="8 16" id="KW-0560">Oxidoreductase</keyword>
<evidence type="ECO:0000256" key="9">
    <source>
        <dbReference type="ARBA" id="ARBA00023027"/>
    </source>
</evidence>
<comment type="subcellular location">
    <subcellularLocation>
        <location evidence="1">Cytoplasm</location>
    </subcellularLocation>
</comment>
<accession>A0A9Q3UP32</accession>
<protein>
    <recommendedName>
        <fullName evidence="4 16">Dihydrolipoyl dehydrogenase</fullName>
        <ecNumber evidence="3 16">1.8.1.4</ecNumber>
    </recommendedName>
</protein>
<evidence type="ECO:0000256" key="8">
    <source>
        <dbReference type="ARBA" id="ARBA00023002"/>
    </source>
</evidence>
<feature type="binding site" evidence="14">
    <location>
        <position position="122"/>
    </location>
    <ligand>
        <name>FAD</name>
        <dbReference type="ChEBI" id="CHEBI:57692"/>
    </ligand>
</feature>
<dbReference type="InterPro" id="IPR016156">
    <property type="entry name" value="FAD/NAD-linked_Rdtase_dimer_sf"/>
</dbReference>
<comment type="similarity">
    <text evidence="2 16">Belongs to the class-I pyridine nucleotide-disulfide oxidoreductase family.</text>
</comment>
<dbReference type="GO" id="GO:0006103">
    <property type="term" value="P:2-oxoglutarate metabolic process"/>
    <property type="evidence" value="ECO:0007669"/>
    <property type="project" value="TreeGrafter"/>
</dbReference>
<evidence type="ECO:0000256" key="15">
    <source>
        <dbReference type="PIRSR" id="PIRSR000350-4"/>
    </source>
</evidence>
<feature type="active site" description="Proton acceptor" evidence="13">
    <location>
        <position position="451"/>
    </location>
</feature>
<dbReference type="InterPro" id="IPR036188">
    <property type="entry name" value="FAD/NAD-bd_sf"/>
</dbReference>
<reference evidence="19" key="1">
    <citation type="submission" date="2021-10" db="EMBL/GenBank/DDBJ databases">
        <title>The diversity and Nitrogen Metabolism of Culturable Nitrate-Utilizing Bacteria Within the Oxygen Minimum Zone of the Changjiang (Yangtze River)Estuary.</title>
        <authorList>
            <person name="Zhang D."/>
            <person name="Zheng J."/>
            <person name="Liu S."/>
            <person name="He W."/>
        </authorList>
    </citation>
    <scope>NUCLEOTIDE SEQUENCE</scope>
    <source>
        <strain evidence="19">FXH-223</strain>
    </source>
</reference>
<keyword evidence="7 14" id="KW-0274">FAD</keyword>
<sequence length="479" mass="51270">MSDKYDVIVIGGGPGGYVAAIRAAQLGYKTACIEKRINKQGKPALGGTCLNVGCIPSKALLDSSWKYHEAEGAFADHGIKVGKLDIDVKAMQERKDKVVLQLTGGVASLFQANKVTWLQGSGQLKANKQVVFTPNEGDEQTLEADNVILAAGSVPVEIPPAEVDQKIIVDSTGALEFDAVPKKLGVIGAGIIGLELGSVWSRLGSEVTVLEAVDTFLPAVDKQISKEAQKLFTKQGLDIKLGARVTASKKNKNSVRVTYTDKDGEHEETFDRLIVAVGRRPYTEGLLSQDAGVTLDERNFIYVDNQCRTDVPGVYAIGDLVRGPALAHKAIEEGVMVAEVIAGEHTQVNYDAVPGVIYTHPEVAWVGKTEEEVKESGEPYKIGAVPFAANGRALAAGEPAGLVKFVVDEKTDRVLGMHVLGPQASELIQQGVVAMEFGASIEDLQLMVFGHPSLSETVHEAALAADYKAIHVAQRRRKK</sequence>
<dbReference type="PRINTS" id="PR00368">
    <property type="entry name" value="FADPNR"/>
</dbReference>
<dbReference type="InterPro" id="IPR006258">
    <property type="entry name" value="Lipoamide_DH"/>
</dbReference>
<dbReference type="GO" id="GO:0005737">
    <property type="term" value="C:cytoplasm"/>
    <property type="evidence" value="ECO:0007669"/>
    <property type="project" value="UniProtKB-SubCell"/>
</dbReference>
<dbReference type="EMBL" id="JAJGNA010000007">
    <property type="protein sequence ID" value="MCC4308503.1"/>
    <property type="molecule type" value="Genomic_DNA"/>
</dbReference>
<evidence type="ECO:0000256" key="5">
    <source>
        <dbReference type="ARBA" id="ARBA00022490"/>
    </source>
</evidence>
<keyword evidence="11 16" id="KW-0676">Redox-active center</keyword>
<proteinExistence type="inferred from homology"/>
<feature type="binding site" evidence="14">
    <location>
        <position position="58"/>
    </location>
    <ligand>
        <name>FAD</name>
        <dbReference type="ChEBI" id="CHEBI:57692"/>
    </ligand>
</feature>
<keyword evidence="14" id="KW-0547">Nucleotide-binding</keyword>
<dbReference type="InterPro" id="IPR023753">
    <property type="entry name" value="FAD/NAD-binding_dom"/>
</dbReference>
<dbReference type="Gene3D" id="3.50.50.60">
    <property type="entry name" value="FAD/NAD(P)-binding domain"/>
    <property type="match status" value="2"/>
</dbReference>
<comment type="caution">
    <text evidence="19">The sequence shown here is derived from an EMBL/GenBank/DDBJ whole genome shotgun (WGS) entry which is preliminary data.</text>
</comment>
<keyword evidence="10" id="KW-1015">Disulfide bond</keyword>
<keyword evidence="20" id="KW-1185">Reference proteome</keyword>
<evidence type="ECO:0000256" key="14">
    <source>
        <dbReference type="PIRSR" id="PIRSR000350-3"/>
    </source>
</evidence>
<name>A0A9Q3UP32_9GAMM</name>
<dbReference type="NCBIfam" id="TIGR01350">
    <property type="entry name" value="lipoamide_DH"/>
    <property type="match status" value="1"/>
</dbReference>
<evidence type="ECO:0000256" key="3">
    <source>
        <dbReference type="ARBA" id="ARBA00012608"/>
    </source>
</evidence>
<dbReference type="Gene3D" id="3.30.390.30">
    <property type="match status" value="1"/>
</dbReference>
<evidence type="ECO:0000256" key="6">
    <source>
        <dbReference type="ARBA" id="ARBA00022630"/>
    </source>
</evidence>
<feature type="binding site" evidence="14">
    <location>
        <position position="278"/>
    </location>
    <ligand>
        <name>NAD(+)</name>
        <dbReference type="ChEBI" id="CHEBI:57540"/>
    </ligand>
</feature>
<dbReference type="PROSITE" id="PS00076">
    <property type="entry name" value="PYRIDINE_REDOX_1"/>
    <property type="match status" value="1"/>
</dbReference>
<evidence type="ECO:0000256" key="11">
    <source>
        <dbReference type="ARBA" id="ARBA00023284"/>
    </source>
</evidence>
<comment type="miscellaneous">
    <text evidence="16">The active site is a redox-active disulfide bond.</text>
</comment>
<feature type="disulfide bond" description="Redox-active" evidence="15">
    <location>
        <begin position="49"/>
        <end position="54"/>
    </location>
</feature>
<dbReference type="SUPFAM" id="SSF55424">
    <property type="entry name" value="FAD/NAD-linked reductases, dimerisation (C-terminal) domain"/>
    <property type="match status" value="1"/>
</dbReference>
<dbReference type="InterPro" id="IPR004099">
    <property type="entry name" value="Pyr_nucl-diS_OxRdtase_dimer"/>
</dbReference>
<evidence type="ECO:0000313" key="20">
    <source>
        <dbReference type="Proteomes" id="UP001108027"/>
    </source>
</evidence>
<dbReference type="FunFam" id="3.30.390.30:FF:000001">
    <property type="entry name" value="Dihydrolipoyl dehydrogenase"/>
    <property type="match status" value="1"/>
</dbReference>
<feature type="binding site" evidence="14">
    <location>
        <position position="211"/>
    </location>
    <ligand>
        <name>NAD(+)</name>
        <dbReference type="ChEBI" id="CHEBI:57540"/>
    </ligand>
</feature>
<dbReference type="AlphaFoldDB" id="A0A9Q3UP32"/>
<dbReference type="RefSeq" id="WP_204427924.1">
    <property type="nucleotide sequence ID" value="NZ_JADDOL010000006.1"/>
</dbReference>
<evidence type="ECO:0000256" key="12">
    <source>
        <dbReference type="ARBA" id="ARBA00049187"/>
    </source>
</evidence>
<feature type="domain" description="Pyridine nucleotide-disulphide oxidoreductase dimerisation" evidence="17">
    <location>
        <begin position="353"/>
        <end position="462"/>
    </location>
</feature>
<gene>
    <name evidence="19" type="primary">lpdA</name>
    <name evidence="19" type="ORF">LL252_07935</name>
</gene>
<evidence type="ECO:0000256" key="13">
    <source>
        <dbReference type="PIRSR" id="PIRSR000350-2"/>
    </source>
</evidence>
<dbReference type="Pfam" id="PF07992">
    <property type="entry name" value="Pyr_redox_2"/>
    <property type="match status" value="1"/>
</dbReference>
<organism evidence="19 20">
    <name type="scientific">Alloalcanivorax marinus</name>
    <dbReference type="NCBI Taxonomy" id="1177169"/>
    <lineage>
        <taxon>Bacteria</taxon>
        <taxon>Pseudomonadati</taxon>
        <taxon>Pseudomonadota</taxon>
        <taxon>Gammaproteobacteria</taxon>
        <taxon>Oceanospirillales</taxon>
        <taxon>Alcanivoracaceae</taxon>
        <taxon>Alloalcanivorax</taxon>
    </lineage>
</organism>
<keyword evidence="9 14" id="KW-0520">NAD</keyword>
<feature type="binding site" evidence="14">
    <location>
        <position position="319"/>
    </location>
    <ligand>
        <name>FAD</name>
        <dbReference type="ChEBI" id="CHEBI:57692"/>
    </ligand>
</feature>
<dbReference type="GO" id="GO:0004148">
    <property type="term" value="F:dihydrolipoyl dehydrogenase (NADH) activity"/>
    <property type="evidence" value="ECO:0007669"/>
    <property type="project" value="UniProtKB-EC"/>
</dbReference>
<comment type="catalytic activity">
    <reaction evidence="12 16">
        <text>N(6)-[(R)-dihydrolipoyl]-L-lysyl-[protein] + NAD(+) = N(6)-[(R)-lipoyl]-L-lysyl-[protein] + NADH + H(+)</text>
        <dbReference type="Rhea" id="RHEA:15045"/>
        <dbReference type="Rhea" id="RHEA-COMP:10474"/>
        <dbReference type="Rhea" id="RHEA-COMP:10475"/>
        <dbReference type="ChEBI" id="CHEBI:15378"/>
        <dbReference type="ChEBI" id="CHEBI:57540"/>
        <dbReference type="ChEBI" id="CHEBI:57945"/>
        <dbReference type="ChEBI" id="CHEBI:83099"/>
        <dbReference type="ChEBI" id="CHEBI:83100"/>
        <dbReference type="EC" id="1.8.1.4"/>
    </reaction>
</comment>
<keyword evidence="6 16" id="KW-0285">Flavoprotein</keyword>
<dbReference type="PANTHER" id="PTHR22912">
    <property type="entry name" value="DISULFIDE OXIDOREDUCTASE"/>
    <property type="match status" value="1"/>
</dbReference>
<feature type="domain" description="FAD/NAD(P)-binding" evidence="18">
    <location>
        <begin position="5"/>
        <end position="334"/>
    </location>
</feature>
<dbReference type="SUPFAM" id="SSF51905">
    <property type="entry name" value="FAD/NAD(P)-binding domain"/>
    <property type="match status" value="1"/>
</dbReference>
<evidence type="ECO:0000256" key="1">
    <source>
        <dbReference type="ARBA" id="ARBA00004496"/>
    </source>
</evidence>
<dbReference type="InterPro" id="IPR050151">
    <property type="entry name" value="Class-I_Pyr_Nuc-Dis_Oxidored"/>
</dbReference>
<dbReference type="InterPro" id="IPR001100">
    <property type="entry name" value="Pyr_nuc-diS_OxRdtase"/>
</dbReference>
<evidence type="ECO:0000256" key="4">
    <source>
        <dbReference type="ARBA" id="ARBA00016961"/>
    </source>
</evidence>
<evidence type="ECO:0000313" key="19">
    <source>
        <dbReference type="EMBL" id="MCC4308503.1"/>
    </source>
</evidence>
<dbReference type="Proteomes" id="UP001108027">
    <property type="component" value="Unassembled WGS sequence"/>
</dbReference>
<evidence type="ECO:0000256" key="10">
    <source>
        <dbReference type="ARBA" id="ARBA00023157"/>
    </source>
</evidence>
<dbReference type="Pfam" id="PF02852">
    <property type="entry name" value="Pyr_redox_dim"/>
    <property type="match status" value="1"/>
</dbReference>
<evidence type="ECO:0000256" key="7">
    <source>
        <dbReference type="ARBA" id="ARBA00022827"/>
    </source>
</evidence>
<dbReference type="PRINTS" id="PR00411">
    <property type="entry name" value="PNDRDTASEI"/>
</dbReference>
<evidence type="ECO:0000256" key="2">
    <source>
        <dbReference type="ARBA" id="ARBA00007532"/>
    </source>
</evidence>
<dbReference type="EC" id="1.8.1.4" evidence="3 16"/>
<comment type="cofactor">
    <cofactor evidence="14 16">
        <name>FAD</name>
        <dbReference type="ChEBI" id="CHEBI:57692"/>
    </cofactor>
    <text evidence="14 16">Binds 1 FAD per subunit.</text>
</comment>
<dbReference type="InterPro" id="IPR012999">
    <property type="entry name" value="Pyr_OxRdtase_I_AS"/>
</dbReference>
<dbReference type="PIRSF" id="PIRSF000350">
    <property type="entry name" value="Mercury_reductase_MerA"/>
    <property type="match status" value="1"/>
</dbReference>